<dbReference type="InterPro" id="IPR036291">
    <property type="entry name" value="NAD(P)-bd_dom_sf"/>
</dbReference>
<evidence type="ECO:0000256" key="2">
    <source>
        <dbReference type="ARBA" id="ARBA00022448"/>
    </source>
</evidence>
<keyword evidence="11" id="KW-1185">Reference proteome</keyword>
<feature type="domain" description="RCK N-terminal" evidence="7">
    <location>
        <begin position="1"/>
        <end position="122"/>
    </location>
</feature>
<evidence type="ECO:0000256" key="3">
    <source>
        <dbReference type="ARBA" id="ARBA00022538"/>
    </source>
</evidence>
<dbReference type="NCBIfam" id="NF007031">
    <property type="entry name" value="PRK09496.1-2"/>
    <property type="match status" value="1"/>
</dbReference>
<keyword evidence="2" id="KW-0813">Transport</keyword>
<organism evidence="9 11">
    <name type="scientific">Kerstersia gyiorum</name>
    <dbReference type="NCBI Taxonomy" id="206506"/>
    <lineage>
        <taxon>Bacteria</taxon>
        <taxon>Pseudomonadati</taxon>
        <taxon>Pseudomonadota</taxon>
        <taxon>Betaproteobacteria</taxon>
        <taxon>Burkholderiales</taxon>
        <taxon>Alcaligenaceae</taxon>
        <taxon>Kerstersia</taxon>
    </lineage>
</organism>
<evidence type="ECO:0000256" key="6">
    <source>
        <dbReference type="ARBA" id="ARBA00023065"/>
    </source>
</evidence>
<comment type="caution">
    <text evidence="9">The sequence shown here is derived from an EMBL/GenBank/DDBJ whole genome shotgun (WGS) entry which is preliminary data.</text>
</comment>
<dbReference type="PATRIC" id="fig|206506.3.peg.2650"/>
<dbReference type="Pfam" id="PF02080">
    <property type="entry name" value="TrkA_C"/>
    <property type="match status" value="2"/>
</dbReference>
<accession>A0A171KQB5</accession>
<feature type="domain" description="RCK N-terminal" evidence="7">
    <location>
        <begin position="231"/>
        <end position="349"/>
    </location>
</feature>
<reference evidence="10 12" key="2">
    <citation type="submission" date="2019-02" db="EMBL/GenBank/DDBJ databases">
        <title>Genomic Encyclopedia of Type Strains, Phase IV (KMG-IV): sequencing the most valuable type-strain genomes for metagenomic binning, comparative biology and taxonomic classification.</title>
        <authorList>
            <person name="Goeker M."/>
        </authorList>
    </citation>
    <scope>NUCLEOTIDE SEQUENCE [LARGE SCALE GENOMIC DNA]</scope>
    <source>
        <strain evidence="10 12">DSM 16618</strain>
    </source>
</reference>
<evidence type="ECO:0000259" key="8">
    <source>
        <dbReference type="PROSITE" id="PS51202"/>
    </source>
</evidence>
<dbReference type="GO" id="GO:0005886">
    <property type="term" value="C:plasma membrane"/>
    <property type="evidence" value="ECO:0007669"/>
    <property type="project" value="InterPro"/>
</dbReference>
<proteinExistence type="predicted"/>
<evidence type="ECO:0000313" key="10">
    <source>
        <dbReference type="EMBL" id="RZS72824.1"/>
    </source>
</evidence>
<protein>
    <recommendedName>
        <fullName evidence="1">Trk system potassium uptake protein TrkA</fullName>
    </recommendedName>
</protein>
<dbReference type="Proteomes" id="UP000078084">
    <property type="component" value="Unassembled WGS sequence"/>
</dbReference>
<dbReference type="PROSITE" id="PS51201">
    <property type="entry name" value="RCK_N"/>
    <property type="match status" value="2"/>
</dbReference>
<dbReference type="AlphaFoldDB" id="A0A171KQB5"/>
<dbReference type="PANTHER" id="PTHR43833:SF5">
    <property type="entry name" value="TRK SYSTEM POTASSIUM UPTAKE PROTEIN TRKA"/>
    <property type="match status" value="1"/>
</dbReference>
<dbReference type="Gene3D" id="3.40.50.720">
    <property type="entry name" value="NAD(P)-binding Rossmann-like Domain"/>
    <property type="match status" value="2"/>
</dbReference>
<evidence type="ECO:0000259" key="7">
    <source>
        <dbReference type="PROSITE" id="PS51201"/>
    </source>
</evidence>
<dbReference type="InterPro" id="IPR050721">
    <property type="entry name" value="Trk_Ktr_HKT_K-transport"/>
</dbReference>
<dbReference type="PROSITE" id="PS51202">
    <property type="entry name" value="RCK_C"/>
    <property type="match status" value="2"/>
</dbReference>
<dbReference type="NCBIfam" id="NF007030">
    <property type="entry name" value="PRK09496.1-1"/>
    <property type="match status" value="1"/>
</dbReference>
<dbReference type="STRING" id="206506.AAV32_12455"/>
<evidence type="ECO:0000256" key="1">
    <source>
        <dbReference type="ARBA" id="ARBA00017378"/>
    </source>
</evidence>
<dbReference type="NCBIfam" id="NF007032">
    <property type="entry name" value="PRK09496.1-4"/>
    <property type="match status" value="1"/>
</dbReference>
<dbReference type="PRINTS" id="PR00335">
    <property type="entry name" value="KUPTAKETRKA"/>
</dbReference>
<dbReference type="InterPro" id="IPR003148">
    <property type="entry name" value="RCK_N"/>
</dbReference>
<dbReference type="EMBL" id="LBNE01000009">
    <property type="protein sequence ID" value="KKO71082.1"/>
    <property type="molecule type" value="Genomic_DNA"/>
</dbReference>
<dbReference type="Pfam" id="PF02254">
    <property type="entry name" value="TrkA_N"/>
    <property type="match status" value="2"/>
</dbReference>
<evidence type="ECO:0000256" key="4">
    <source>
        <dbReference type="ARBA" id="ARBA00022958"/>
    </source>
</evidence>
<evidence type="ECO:0000313" key="9">
    <source>
        <dbReference type="EMBL" id="KKO71082.1"/>
    </source>
</evidence>
<dbReference type="NCBIfam" id="NF007039">
    <property type="entry name" value="PRK09496.3-2"/>
    <property type="match status" value="1"/>
</dbReference>
<keyword evidence="5" id="KW-0520">NAD</keyword>
<dbReference type="InterPro" id="IPR036721">
    <property type="entry name" value="RCK_C_sf"/>
</dbReference>
<dbReference type="Gene3D" id="3.30.70.1450">
    <property type="entry name" value="Regulator of K+ conductance, C-terminal domain"/>
    <property type="match status" value="2"/>
</dbReference>
<feature type="domain" description="RCK C-terminal" evidence="8">
    <location>
        <begin position="142"/>
        <end position="227"/>
    </location>
</feature>
<dbReference type="EMBL" id="SGWZ01000001">
    <property type="protein sequence ID" value="RZS72824.1"/>
    <property type="molecule type" value="Genomic_DNA"/>
</dbReference>
<reference evidence="9 11" key="1">
    <citation type="submission" date="2015-04" db="EMBL/GenBank/DDBJ databases">
        <title>Genome sequence of Kerstersia gyiorum CG1.</title>
        <authorList>
            <person name="Greninger A.L."/>
            <person name="Kozyreva V."/>
            <person name="Chaturvedi V."/>
        </authorList>
    </citation>
    <scope>NUCLEOTIDE SEQUENCE [LARGE SCALE GENOMIC DNA]</scope>
    <source>
        <strain evidence="9 11">CG1</strain>
    </source>
</reference>
<gene>
    <name evidence="9" type="primary">trkA</name>
    <name evidence="9" type="ORF">AAV32_12455</name>
    <name evidence="10" type="ORF">EV679_0005</name>
</gene>
<dbReference type="RefSeq" id="WP_068372618.1">
    <property type="nucleotide sequence ID" value="NZ_CBCSEB010000028.1"/>
</dbReference>
<dbReference type="InterPro" id="IPR006036">
    <property type="entry name" value="K_uptake_TrkA"/>
</dbReference>
<dbReference type="GeneID" id="99725062"/>
<evidence type="ECO:0000313" key="11">
    <source>
        <dbReference type="Proteomes" id="UP000078084"/>
    </source>
</evidence>
<dbReference type="GO" id="GO:0015079">
    <property type="term" value="F:potassium ion transmembrane transporter activity"/>
    <property type="evidence" value="ECO:0007669"/>
    <property type="project" value="InterPro"/>
</dbReference>
<evidence type="ECO:0000313" key="12">
    <source>
        <dbReference type="Proteomes" id="UP000292039"/>
    </source>
</evidence>
<dbReference type="PANTHER" id="PTHR43833">
    <property type="entry name" value="POTASSIUM CHANNEL PROTEIN 2-RELATED-RELATED"/>
    <property type="match status" value="1"/>
</dbReference>
<feature type="domain" description="RCK C-terminal" evidence="8">
    <location>
        <begin position="369"/>
        <end position="455"/>
    </location>
</feature>
<name>A0A171KQB5_9BURK</name>
<dbReference type="FunFam" id="3.40.50.720:FF:000042">
    <property type="entry name" value="Trk system potassium transporter TrkA"/>
    <property type="match status" value="1"/>
</dbReference>
<keyword evidence="4" id="KW-0630">Potassium</keyword>
<keyword evidence="3" id="KW-0633">Potassium transport</keyword>
<sequence length="460" mass="50438">MKILIVGAGRVGVSVAENLVSERNDITVVDMNPEQLAPLQEHFDLRVVHGDACQVSVLRKAGADDADLLIACASLDAVNLVVCKLARQVFNVPRRIARIRSAELPEMPELLAEGGFCVDAVISPERSVSGYLYKLIEFPEALQMVEFANGQLSVMALRVGEGSPLVARRTDELTSVFPGINARVIDVVRRGRSLLPRPELRVAAGDEALVVVDTTQARRAVRQVRSAEKSVSRVMIAGGGNIGIRVARELAAEGYNIRVIERDIRRCEYLAETLPDNVLVLHGSGTDEDLLEGESIEDMDIWLALTSDDEDNIMSSLLAKRLGARKVIALINRQAYGELMQGSHIDVAISPAQATMSELLRHVRRGDIVAVHRLRQGMAEALEVIAHGDRHTSKVVGRKVEDVRLPRGARIVALVRGEEQIIMADDDTVIESDDHVIVFAPTRRQIPQIESLFQVSAAFF</sequence>
<keyword evidence="6" id="KW-0406">Ion transport</keyword>
<dbReference type="SUPFAM" id="SSF116726">
    <property type="entry name" value="TrkA C-terminal domain-like"/>
    <property type="match status" value="2"/>
</dbReference>
<evidence type="ECO:0000256" key="5">
    <source>
        <dbReference type="ARBA" id="ARBA00023027"/>
    </source>
</evidence>
<dbReference type="OrthoDB" id="9775180at2"/>
<dbReference type="InterPro" id="IPR006037">
    <property type="entry name" value="RCK_C"/>
</dbReference>
<dbReference type="Proteomes" id="UP000292039">
    <property type="component" value="Unassembled WGS sequence"/>
</dbReference>
<dbReference type="SUPFAM" id="SSF51735">
    <property type="entry name" value="NAD(P)-binding Rossmann-fold domains"/>
    <property type="match status" value="2"/>
</dbReference>